<accession>A0ABT1RTD5</accession>
<gene>
    <name evidence="1" type="ORF">NE619_15420</name>
</gene>
<dbReference type="Proteomes" id="UP001524502">
    <property type="component" value="Unassembled WGS sequence"/>
</dbReference>
<protein>
    <submittedName>
        <fullName evidence="1">Uncharacterized protein</fullName>
    </submittedName>
</protein>
<keyword evidence="2" id="KW-1185">Reference proteome</keyword>
<dbReference type="EMBL" id="JANFXK010000020">
    <property type="protein sequence ID" value="MCQ4638126.1"/>
    <property type="molecule type" value="Genomic_DNA"/>
</dbReference>
<evidence type="ECO:0000313" key="2">
    <source>
        <dbReference type="Proteomes" id="UP001524502"/>
    </source>
</evidence>
<organism evidence="1 2">
    <name type="scientific">Anaerovorax odorimutans</name>
    <dbReference type="NCBI Taxonomy" id="109327"/>
    <lineage>
        <taxon>Bacteria</taxon>
        <taxon>Bacillati</taxon>
        <taxon>Bacillota</taxon>
        <taxon>Clostridia</taxon>
        <taxon>Peptostreptococcales</taxon>
        <taxon>Anaerovoracaceae</taxon>
        <taxon>Anaerovorax</taxon>
    </lineage>
</organism>
<sequence length="86" mass="9979">MTDNELLLSISELLDKKLKPLDDRTKQVELLLEQDIIPRLQNIESCYTSTYRRYAVSSEELDALKADMEIIKNVIAEHSKKLKEIS</sequence>
<comment type="caution">
    <text evidence="1">The sequence shown here is derived from an EMBL/GenBank/DDBJ whole genome shotgun (WGS) entry which is preliminary data.</text>
</comment>
<evidence type="ECO:0000313" key="1">
    <source>
        <dbReference type="EMBL" id="MCQ4638126.1"/>
    </source>
</evidence>
<name>A0ABT1RTD5_9FIRM</name>
<reference evidence="1 2" key="1">
    <citation type="submission" date="2022-06" db="EMBL/GenBank/DDBJ databases">
        <title>Isolation of gut microbiota from human fecal samples.</title>
        <authorList>
            <person name="Pamer E.G."/>
            <person name="Barat B."/>
            <person name="Waligurski E."/>
            <person name="Medina S."/>
            <person name="Paddock L."/>
            <person name="Mostad J."/>
        </authorList>
    </citation>
    <scope>NUCLEOTIDE SEQUENCE [LARGE SCALE GENOMIC DNA]</scope>
    <source>
        <strain evidence="1 2">SL.3.17</strain>
    </source>
</reference>
<proteinExistence type="predicted"/>
<dbReference type="RefSeq" id="WP_256133317.1">
    <property type="nucleotide sequence ID" value="NZ_JANFXK010000020.1"/>
</dbReference>